<dbReference type="SUPFAM" id="SSF57302">
    <property type="entry name" value="Snake toxin-like"/>
    <property type="match status" value="1"/>
</dbReference>
<dbReference type="EMBL" id="CATQJL010000316">
    <property type="protein sequence ID" value="CAJ0607122.1"/>
    <property type="molecule type" value="Genomic_DNA"/>
</dbReference>
<evidence type="ECO:0000313" key="3">
    <source>
        <dbReference type="Proteomes" id="UP001176961"/>
    </source>
</evidence>
<proteinExistence type="predicted"/>
<protein>
    <recommendedName>
        <fullName evidence="4">Protein quiver</fullName>
    </recommendedName>
</protein>
<feature type="signal peptide" evidence="1">
    <location>
        <begin position="1"/>
        <end position="22"/>
    </location>
</feature>
<sequence length="149" mass="16510">MCSLVLNAFMRCVLYISTIALGFESTLECFKGIKNEDGKWLSASLLIESCPKGSICSIQIRTKSDNETSYILGCSDNHVYIGDFGCGKQRTENYKDGYTCVCDSDLCNLDLIVGRLMASGTGTHRERMVHVKPMLTSLEWKPTGEVDNC</sequence>
<evidence type="ECO:0008006" key="4">
    <source>
        <dbReference type="Google" id="ProtNLM"/>
    </source>
</evidence>
<dbReference type="InterPro" id="IPR045860">
    <property type="entry name" value="Snake_toxin-like_sf"/>
</dbReference>
<reference evidence="2" key="1">
    <citation type="submission" date="2023-07" db="EMBL/GenBank/DDBJ databases">
        <authorList>
            <consortium name="CYATHOMIX"/>
        </authorList>
    </citation>
    <scope>NUCLEOTIDE SEQUENCE</scope>
    <source>
        <strain evidence="2">N/A</strain>
    </source>
</reference>
<gene>
    <name evidence="2" type="ORF">CYNAS_LOCUS19105</name>
</gene>
<dbReference type="AlphaFoldDB" id="A0AA36HBF4"/>
<comment type="caution">
    <text evidence="2">The sequence shown here is derived from an EMBL/GenBank/DDBJ whole genome shotgun (WGS) entry which is preliminary data.</text>
</comment>
<evidence type="ECO:0000313" key="2">
    <source>
        <dbReference type="EMBL" id="CAJ0607122.1"/>
    </source>
</evidence>
<organism evidence="2 3">
    <name type="scientific">Cylicocyclus nassatus</name>
    <name type="common">Nematode worm</name>
    <dbReference type="NCBI Taxonomy" id="53992"/>
    <lineage>
        <taxon>Eukaryota</taxon>
        <taxon>Metazoa</taxon>
        <taxon>Ecdysozoa</taxon>
        <taxon>Nematoda</taxon>
        <taxon>Chromadorea</taxon>
        <taxon>Rhabditida</taxon>
        <taxon>Rhabditina</taxon>
        <taxon>Rhabditomorpha</taxon>
        <taxon>Strongyloidea</taxon>
        <taxon>Strongylidae</taxon>
        <taxon>Cylicocyclus</taxon>
    </lineage>
</organism>
<feature type="chain" id="PRO_5041267764" description="Protein quiver" evidence="1">
    <location>
        <begin position="23"/>
        <end position="149"/>
    </location>
</feature>
<keyword evidence="1" id="KW-0732">Signal</keyword>
<evidence type="ECO:0000256" key="1">
    <source>
        <dbReference type="SAM" id="SignalP"/>
    </source>
</evidence>
<name>A0AA36HBF4_CYLNA</name>
<accession>A0AA36HBF4</accession>
<keyword evidence="3" id="KW-1185">Reference proteome</keyword>
<dbReference type="Proteomes" id="UP001176961">
    <property type="component" value="Unassembled WGS sequence"/>
</dbReference>